<reference evidence="2" key="1">
    <citation type="journal article" date="2019" name="Sci. Rep.">
        <title>Draft genome of Tanacetum cinerariifolium, the natural source of mosquito coil.</title>
        <authorList>
            <person name="Yamashiro T."/>
            <person name="Shiraishi A."/>
            <person name="Satake H."/>
            <person name="Nakayama K."/>
        </authorList>
    </citation>
    <scope>NUCLEOTIDE SEQUENCE</scope>
</reference>
<sequence length="135" mass="15464">MKKDPVTPLLVRRGILATANAVIDCRMAKIAENARDAKLNPFKDNLVFRLMVEILEAIPINLKSNMWESEDLNKNPINWDKPPKDEDGAWHANIRPNDPDGEEFTKTLQSIPATRKLSERESPKEIIDLDHFYVT</sequence>
<comment type="caution">
    <text evidence="2">The sequence shown here is derived from an EMBL/GenBank/DDBJ whole genome shotgun (WGS) entry which is preliminary data.</text>
</comment>
<protein>
    <submittedName>
        <fullName evidence="2">Uncharacterized protein</fullName>
    </submittedName>
</protein>
<dbReference type="AlphaFoldDB" id="A0A699H4K3"/>
<accession>A0A699H4K3</accession>
<gene>
    <name evidence="2" type="ORF">Tci_295271</name>
</gene>
<proteinExistence type="predicted"/>
<organism evidence="2">
    <name type="scientific">Tanacetum cinerariifolium</name>
    <name type="common">Dalmatian daisy</name>
    <name type="synonym">Chrysanthemum cinerariifolium</name>
    <dbReference type="NCBI Taxonomy" id="118510"/>
    <lineage>
        <taxon>Eukaryota</taxon>
        <taxon>Viridiplantae</taxon>
        <taxon>Streptophyta</taxon>
        <taxon>Embryophyta</taxon>
        <taxon>Tracheophyta</taxon>
        <taxon>Spermatophyta</taxon>
        <taxon>Magnoliopsida</taxon>
        <taxon>eudicotyledons</taxon>
        <taxon>Gunneridae</taxon>
        <taxon>Pentapetalae</taxon>
        <taxon>asterids</taxon>
        <taxon>campanulids</taxon>
        <taxon>Asterales</taxon>
        <taxon>Asteraceae</taxon>
        <taxon>Asteroideae</taxon>
        <taxon>Anthemideae</taxon>
        <taxon>Anthemidinae</taxon>
        <taxon>Tanacetum</taxon>
    </lineage>
</organism>
<feature type="region of interest" description="Disordered" evidence="1">
    <location>
        <begin position="77"/>
        <end position="104"/>
    </location>
</feature>
<evidence type="ECO:0000313" key="2">
    <source>
        <dbReference type="EMBL" id="GEX23296.1"/>
    </source>
</evidence>
<evidence type="ECO:0000256" key="1">
    <source>
        <dbReference type="SAM" id="MobiDB-lite"/>
    </source>
</evidence>
<dbReference type="EMBL" id="BKCJ010096629">
    <property type="protein sequence ID" value="GEX23296.1"/>
    <property type="molecule type" value="Genomic_DNA"/>
</dbReference>
<name>A0A699H4K3_TANCI</name>